<feature type="transmembrane region" description="Helical" evidence="8">
    <location>
        <begin position="78"/>
        <end position="104"/>
    </location>
</feature>
<evidence type="ECO:0000313" key="10">
    <source>
        <dbReference type="EMBL" id="KAA5544625.1"/>
    </source>
</evidence>
<evidence type="ECO:0000313" key="11">
    <source>
        <dbReference type="Proteomes" id="UP000324479"/>
    </source>
</evidence>
<gene>
    <name evidence="10" type="ORF">FYK55_09965</name>
</gene>
<keyword evidence="7 8" id="KW-0472">Membrane</keyword>
<dbReference type="Pfam" id="PF03600">
    <property type="entry name" value="CitMHS"/>
    <property type="match status" value="1"/>
</dbReference>
<comment type="subcellular location">
    <subcellularLocation>
        <location evidence="1">Cell membrane</location>
        <topology evidence="1">Multi-pass membrane protein</topology>
    </subcellularLocation>
</comment>
<name>A0A5M6DH91_9BACT</name>
<dbReference type="AlphaFoldDB" id="A0A5M6DH91"/>
<feature type="transmembrane region" description="Helical" evidence="8">
    <location>
        <begin position="44"/>
        <end position="66"/>
    </location>
</feature>
<keyword evidence="4" id="KW-1003">Cell membrane</keyword>
<evidence type="ECO:0000256" key="7">
    <source>
        <dbReference type="ARBA" id="ARBA00023136"/>
    </source>
</evidence>
<feature type="transmembrane region" description="Helical" evidence="8">
    <location>
        <begin position="20"/>
        <end position="37"/>
    </location>
</feature>
<evidence type="ECO:0000256" key="2">
    <source>
        <dbReference type="ARBA" id="ARBA00009843"/>
    </source>
</evidence>
<dbReference type="GO" id="GO:0005886">
    <property type="term" value="C:plasma membrane"/>
    <property type="evidence" value="ECO:0007669"/>
    <property type="project" value="UniProtKB-SubCell"/>
</dbReference>
<dbReference type="PRINTS" id="PR00758">
    <property type="entry name" value="ARSENICPUMP"/>
</dbReference>
<protein>
    <submittedName>
        <fullName evidence="10">ArsB/NhaD family transporter</fullName>
    </submittedName>
</protein>
<dbReference type="GO" id="GO:0015105">
    <property type="term" value="F:arsenite transmembrane transporter activity"/>
    <property type="evidence" value="ECO:0007669"/>
    <property type="project" value="InterPro"/>
</dbReference>
<dbReference type="PANTHER" id="PTHR43568:SF1">
    <property type="entry name" value="P PROTEIN"/>
    <property type="match status" value="1"/>
</dbReference>
<dbReference type="InterPro" id="IPR004680">
    <property type="entry name" value="Cit_transptr-like_dom"/>
</dbReference>
<keyword evidence="11" id="KW-1185">Reference proteome</keyword>
<feature type="transmembrane region" description="Helical" evidence="8">
    <location>
        <begin position="304"/>
        <end position="329"/>
    </location>
</feature>
<feature type="transmembrane region" description="Helical" evidence="8">
    <location>
        <begin position="116"/>
        <end position="146"/>
    </location>
</feature>
<dbReference type="InterPro" id="IPR000802">
    <property type="entry name" value="Arsenical_pump_ArsB"/>
</dbReference>
<feature type="transmembrane region" description="Helical" evidence="8">
    <location>
        <begin position="251"/>
        <end position="269"/>
    </location>
</feature>
<dbReference type="Proteomes" id="UP000324479">
    <property type="component" value="Unassembled WGS sequence"/>
</dbReference>
<evidence type="ECO:0000256" key="8">
    <source>
        <dbReference type="SAM" id="Phobius"/>
    </source>
</evidence>
<feature type="transmembrane region" description="Helical" evidence="8">
    <location>
        <begin position="274"/>
        <end position="292"/>
    </location>
</feature>
<comment type="caution">
    <text evidence="10">The sequence shown here is derived from an EMBL/GenBank/DDBJ whole genome shotgun (WGS) entry which is preliminary data.</text>
</comment>
<feature type="transmembrane region" description="Helical" evidence="8">
    <location>
        <begin position="386"/>
        <end position="415"/>
    </location>
</feature>
<keyword evidence="3" id="KW-0813">Transport</keyword>
<feature type="transmembrane region" description="Helical" evidence="8">
    <location>
        <begin position="427"/>
        <end position="451"/>
    </location>
</feature>
<feature type="transmembrane region" description="Helical" evidence="8">
    <location>
        <begin position="341"/>
        <end position="366"/>
    </location>
</feature>
<feature type="transmembrane region" description="Helical" evidence="8">
    <location>
        <begin position="194"/>
        <end position="217"/>
    </location>
</feature>
<evidence type="ECO:0000256" key="4">
    <source>
        <dbReference type="ARBA" id="ARBA00022475"/>
    </source>
</evidence>
<dbReference type="EMBL" id="VWOX01000004">
    <property type="protein sequence ID" value="KAA5544625.1"/>
    <property type="molecule type" value="Genomic_DNA"/>
</dbReference>
<keyword evidence="6 8" id="KW-1133">Transmembrane helix</keyword>
<evidence type="ECO:0000256" key="3">
    <source>
        <dbReference type="ARBA" id="ARBA00022448"/>
    </source>
</evidence>
<feature type="transmembrane region" description="Helical" evidence="8">
    <location>
        <begin position="158"/>
        <end position="182"/>
    </location>
</feature>
<proteinExistence type="inferred from homology"/>
<dbReference type="RefSeq" id="WP_150076239.1">
    <property type="nucleotide sequence ID" value="NZ_VWOX01000004.1"/>
</dbReference>
<evidence type="ECO:0000256" key="1">
    <source>
        <dbReference type="ARBA" id="ARBA00004651"/>
    </source>
</evidence>
<evidence type="ECO:0000256" key="6">
    <source>
        <dbReference type="ARBA" id="ARBA00022989"/>
    </source>
</evidence>
<dbReference type="CDD" id="cd01116">
    <property type="entry name" value="P_permease"/>
    <property type="match status" value="1"/>
</dbReference>
<reference evidence="10 11" key="1">
    <citation type="submission" date="2019-08" db="EMBL/GenBank/DDBJ databases">
        <authorList>
            <person name="Dhanesh K."/>
            <person name="Kumar G."/>
            <person name="Sasikala C."/>
            <person name="Venkata Ramana C."/>
        </authorList>
    </citation>
    <scope>NUCLEOTIDE SEQUENCE [LARGE SCALE GENOMIC DNA]</scope>
    <source>
        <strain evidence="10 11">JC645</strain>
    </source>
</reference>
<evidence type="ECO:0000259" key="9">
    <source>
        <dbReference type="Pfam" id="PF03600"/>
    </source>
</evidence>
<feature type="domain" description="Citrate transporter-like" evidence="9">
    <location>
        <begin position="32"/>
        <end position="392"/>
    </location>
</feature>
<accession>A0A5M6DH91</accession>
<dbReference type="InterPro" id="IPR051475">
    <property type="entry name" value="Diverse_Ion_Transporter"/>
</dbReference>
<sequence>MLCLASSIDAAPIEPASPAVMLLFAALMVVTYVGVAIERFHKTVAALCGAAVLVALSLLLGLFPYGRVYEFLKEDLNIFGVIIGTGILVDVVGRSGLFHFLSMWVVRLTGGSASKLFLTLCVVTFLFVAVLTIVPAMLILSSLVLVICRSLGYKPTPFLLTVAICANSGAIATFASGLPNIMIGTAAGIPYSQFLQVSLPCAVISLLVAVAALRFFFRNDLPWKQTAEQQAALKAQIETFDPWAMVEDNRVLMRSGAILMLTVIGFVFAQQMGVGMDFIAMTGATAALLFAGKGVEDAIAKVNWTVILFFMGLFIIIGCVKQSGALAWVAEQVVELSGNELTLLIPLLGTFSAVASSIVDNIPVAATLIPIVNDIAGSDAVPIEPLWWSLIICCNLGGNGTPIGSISCVIAIYALKKEVGVHVGWGTFLKIGGTIMIVQVAGAILYVLAYYEAGWMPNLP</sequence>
<comment type="similarity">
    <text evidence="2">Belongs to the CitM (TC 2.A.11) transporter family.</text>
</comment>
<keyword evidence="5 8" id="KW-0812">Transmembrane</keyword>
<dbReference type="PANTHER" id="PTHR43568">
    <property type="entry name" value="P PROTEIN"/>
    <property type="match status" value="1"/>
</dbReference>
<organism evidence="10 11">
    <name type="scientific">Roseiconus nitratireducens</name>
    <dbReference type="NCBI Taxonomy" id="2605748"/>
    <lineage>
        <taxon>Bacteria</taxon>
        <taxon>Pseudomonadati</taxon>
        <taxon>Planctomycetota</taxon>
        <taxon>Planctomycetia</taxon>
        <taxon>Pirellulales</taxon>
        <taxon>Pirellulaceae</taxon>
        <taxon>Roseiconus</taxon>
    </lineage>
</organism>
<evidence type="ECO:0000256" key="5">
    <source>
        <dbReference type="ARBA" id="ARBA00022692"/>
    </source>
</evidence>